<dbReference type="Proteomes" id="UP000185321">
    <property type="component" value="Segment"/>
</dbReference>
<reference evidence="1 2" key="1">
    <citation type="submission" date="2013-12" db="EMBL/GenBank/DDBJ databases">
        <title>Ecological redundancy of diverse viral populations within a natural community.</title>
        <authorList>
            <person name="Gregory A.C."/>
            <person name="LaButti K."/>
            <person name="Copeland A."/>
            <person name="Woyke T."/>
            <person name="Sullivan M.B."/>
        </authorList>
    </citation>
    <scope>NUCLEOTIDE SEQUENCE [LARGE SCALE GENOMIC DNA]</scope>
    <source>
        <strain evidence="1">Syn7803C8</strain>
    </source>
</reference>
<organism evidence="1 2">
    <name type="scientific">Synechococcus phage ACG-2014f_Syn7803C8</name>
    <dbReference type="NCBI Taxonomy" id="2790336"/>
    <lineage>
        <taxon>Viruses</taxon>
        <taxon>Duplodnaviria</taxon>
        <taxon>Heunggongvirae</taxon>
        <taxon>Uroviricota</taxon>
        <taxon>Caudoviricetes</taxon>
        <taxon>Pantevenvirales</taxon>
        <taxon>Kyanoviridae</taxon>
        <taxon>Atlauavirus</taxon>
        <taxon>Atlauavirus tusconc8</taxon>
    </lineage>
</organism>
<dbReference type="EMBL" id="KJ019058">
    <property type="protein sequence ID" value="AIX21587.1"/>
    <property type="molecule type" value="Genomic_DNA"/>
</dbReference>
<protein>
    <submittedName>
        <fullName evidence="1">Uncharacterized protein</fullName>
    </submittedName>
</protein>
<accession>A0A0E3F499</accession>
<name>A0A0E3F499_9CAUD</name>
<dbReference type="KEGG" id="vg:24172116"/>
<dbReference type="RefSeq" id="YP_009134477.1">
    <property type="nucleotide sequence ID" value="NC_026927.1"/>
</dbReference>
<gene>
    <name evidence="1" type="ORF">Syn7803C8_263</name>
</gene>
<keyword evidence="2" id="KW-1185">Reference proteome</keyword>
<evidence type="ECO:0000313" key="1">
    <source>
        <dbReference type="EMBL" id="AIX21587.1"/>
    </source>
</evidence>
<sequence length="116" mass="12439">MAAVALNTFKTVRHLVSDSNVGIYTSPIGVASIVLYAQATHVANDESVYFINFSHARPDEDPVQFEIIKDGPVIPNDALNLLTGRLVLETGDELRVSGNTTGDVKVVVSILETAKS</sequence>
<proteinExistence type="predicted"/>
<evidence type="ECO:0000313" key="2">
    <source>
        <dbReference type="Proteomes" id="UP000185321"/>
    </source>
</evidence>